<evidence type="ECO:0000256" key="2">
    <source>
        <dbReference type="ARBA" id="ARBA00010120"/>
    </source>
</evidence>
<evidence type="ECO:0000313" key="13">
    <source>
        <dbReference type="EMBL" id="OUS42075.1"/>
    </source>
</evidence>
<keyword evidence="7 11" id="KW-0653">Protein transport</keyword>
<evidence type="ECO:0000256" key="5">
    <source>
        <dbReference type="ARBA" id="ARBA00022824"/>
    </source>
</evidence>
<feature type="chain" id="PRO_5013209630" description="ER lumen protein-retaining receptor" evidence="12">
    <location>
        <begin position="17"/>
        <end position="206"/>
    </location>
</feature>
<organism evidence="13">
    <name type="scientific">Ostreococcus tauri</name>
    <name type="common">Marine green alga</name>
    <dbReference type="NCBI Taxonomy" id="70448"/>
    <lineage>
        <taxon>Eukaryota</taxon>
        <taxon>Viridiplantae</taxon>
        <taxon>Chlorophyta</taxon>
        <taxon>Mamiellophyceae</taxon>
        <taxon>Mamiellales</taxon>
        <taxon>Bathycoccaceae</taxon>
        <taxon>Ostreococcus</taxon>
    </lineage>
</organism>
<keyword evidence="8 11" id="KW-1133">Transmembrane helix</keyword>
<keyword evidence="3 11" id="KW-0813">Transport</keyword>
<evidence type="ECO:0000256" key="9">
    <source>
        <dbReference type="ARBA" id="ARBA00023136"/>
    </source>
</evidence>
<evidence type="ECO:0000256" key="7">
    <source>
        <dbReference type="ARBA" id="ARBA00022927"/>
    </source>
</evidence>
<feature type="signal peptide" evidence="12">
    <location>
        <begin position="1"/>
        <end position="16"/>
    </location>
</feature>
<sequence length="206" mass="24503">MIHLASIFALLLKIQATKSCAGVSLRTQELYTIVFLTRYLDLLFSFISIYNTIMKMFFICSSCYIIWLIRCHKIVSQTYDREQDTFRVIFLVIPCSVLAVLINHEFLAIEILWTFSIYLEAVAILPQLVLLQRTKNIDTLTSNYVFLLGGYRALYVINWIYRYLTEPEYTQWIVWVSGFVQTLLYCDFFYYYVESWRKNERFTLPA</sequence>
<evidence type="ECO:0000256" key="12">
    <source>
        <dbReference type="SAM" id="SignalP"/>
    </source>
</evidence>
<evidence type="ECO:0000256" key="4">
    <source>
        <dbReference type="ARBA" id="ARBA00022692"/>
    </source>
</evidence>
<dbReference type="AlphaFoldDB" id="A0A1Y5I4P8"/>
<reference evidence="13" key="1">
    <citation type="submission" date="2017-04" db="EMBL/GenBank/DDBJ databases">
        <title>Population genomics of picophytoplankton unveils novel chromosome hypervariability.</title>
        <authorList>
            <consortium name="DOE Joint Genome Institute"/>
            <person name="Blanc-Mathieu R."/>
            <person name="Krasovec M."/>
            <person name="Hebrard M."/>
            <person name="Yau S."/>
            <person name="Desgranges E."/>
            <person name="Martin J."/>
            <person name="Schackwitz W."/>
            <person name="Kuo A."/>
            <person name="Salin G."/>
            <person name="Donnadieu C."/>
            <person name="Desdevises Y."/>
            <person name="Sanchez-Ferandin S."/>
            <person name="Moreau H."/>
            <person name="Rivals E."/>
            <person name="Grigoriev I.V."/>
            <person name="Grimsley N."/>
            <person name="Eyre-Walker A."/>
            <person name="Piganeau G."/>
        </authorList>
    </citation>
    <scope>NUCLEOTIDE SEQUENCE [LARGE SCALE GENOMIC DNA]</scope>
    <source>
        <strain evidence="13">RCC 1115</strain>
    </source>
</reference>
<keyword evidence="6" id="KW-0931">ER-Golgi transport</keyword>
<evidence type="ECO:0000256" key="6">
    <source>
        <dbReference type="ARBA" id="ARBA00022892"/>
    </source>
</evidence>
<evidence type="ECO:0000256" key="8">
    <source>
        <dbReference type="ARBA" id="ARBA00022989"/>
    </source>
</evidence>
<comment type="similarity">
    <text evidence="2 11">Belongs to the ERD2 family.</text>
</comment>
<dbReference type="PRINTS" id="PR00660">
    <property type="entry name" value="ERLUMENR"/>
</dbReference>
<dbReference type="PROSITE" id="PS00951">
    <property type="entry name" value="ER_LUMEN_RECEPTOR_1"/>
    <property type="match status" value="1"/>
</dbReference>
<name>A0A1Y5I4P8_OSTTA</name>
<dbReference type="GO" id="GO:0016192">
    <property type="term" value="P:vesicle-mediated transport"/>
    <property type="evidence" value="ECO:0007669"/>
    <property type="project" value="UniProtKB-KW"/>
</dbReference>
<evidence type="ECO:0000256" key="10">
    <source>
        <dbReference type="ARBA" id="ARBA00023170"/>
    </source>
</evidence>
<dbReference type="Pfam" id="PF00810">
    <property type="entry name" value="ER_lumen_recept"/>
    <property type="match status" value="1"/>
</dbReference>
<keyword evidence="10 11" id="KW-0675">Receptor</keyword>
<dbReference type="PROSITE" id="PS00952">
    <property type="entry name" value="ER_LUMEN_RECEPTOR_2"/>
    <property type="match status" value="1"/>
</dbReference>
<feature type="transmembrane region" description="Helical" evidence="11">
    <location>
        <begin position="143"/>
        <end position="161"/>
    </location>
</feature>
<keyword evidence="4 11" id="KW-0812">Transmembrane</keyword>
<feature type="transmembrane region" description="Helical" evidence="11">
    <location>
        <begin position="40"/>
        <end position="67"/>
    </location>
</feature>
<dbReference type="PANTHER" id="PTHR10585">
    <property type="entry name" value="ER LUMEN PROTEIN RETAINING RECEPTOR"/>
    <property type="match status" value="1"/>
</dbReference>
<dbReference type="GO" id="GO:0006621">
    <property type="term" value="P:protein retention in ER lumen"/>
    <property type="evidence" value="ECO:0007669"/>
    <property type="project" value="InterPro"/>
</dbReference>
<dbReference type="InterPro" id="IPR000133">
    <property type="entry name" value="ER_ret_rcpt"/>
</dbReference>
<evidence type="ECO:0000256" key="1">
    <source>
        <dbReference type="ARBA" id="ARBA00004477"/>
    </source>
</evidence>
<dbReference type="GO" id="GO:0046923">
    <property type="term" value="F:ER retention sequence binding"/>
    <property type="evidence" value="ECO:0007669"/>
    <property type="project" value="InterPro"/>
</dbReference>
<dbReference type="Proteomes" id="UP000195557">
    <property type="component" value="Unassembled WGS sequence"/>
</dbReference>
<dbReference type="EMBL" id="KZ155839">
    <property type="protein sequence ID" value="OUS42075.1"/>
    <property type="molecule type" value="Genomic_DNA"/>
</dbReference>
<keyword evidence="5 11" id="KW-0256">Endoplasmic reticulum</keyword>
<feature type="transmembrane region" description="Helical" evidence="11">
    <location>
        <begin position="88"/>
        <end position="106"/>
    </location>
</feature>
<keyword evidence="9 11" id="KW-0472">Membrane</keyword>
<proteinExistence type="inferred from homology"/>
<feature type="transmembrane region" description="Helical" evidence="11">
    <location>
        <begin position="112"/>
        <end position="131"/>
    </location>
</feature>
<dbReference type="GO" id="GO:0005789">
    <property type="term" value="C:endoplasmic reticulum membrane"/>
    <property type="evidence" value="ECO:0007669"/>
    <property type="project" value="UniProtKB-SubCell"/>
</dbReference>
<keyword evidence="12" id="KW-0732">Signal</keyword>
<gene>
    <name evidence="13" type="ORF">BE221DRAFT_202019</name>
</gene>
<feature type="transmembrane region" description="Helical" evidence="11">
    <location>
        <begin position="173"/>
        <end position="193"/>
    </location>
</feature>
<comment type="caution">
    <text evidence="11">Lacks conserved residue(s) required for the propagation of feature annotation.</text>
</comment>
<accession>A0A1Y5I4P8</accession>
<comment type="subcellular location">
    <subcellularLocation>
        <location evidence="1 11">Endoplasmic reticulum membrane</location>
        <topology evidence="1 11">Multi-pass membrane protein</topology>
    </subcellularLocation>
</comment>
<protein>
    <recommendedName>
        <fullName evidence="11">ER lumen protein-retaining receptor</fullName>
    </recommendedName>
</protein>
<dbReference type="GO" id="GO:0015031">
    <property type="term" value="P:protein transport"/>
    <property type="evidence" value="ECO:0007669"/>
    <property type="project" value="UniProtKB-KW"/>
</dbReference>
<evidence type="ECO:0000256" key="11">
    <source>
        <dbReference type="RuleBase" id="RU000634"/>
    </source>
</evidence>
<evidence type="ECO:0000256" key="3">
    <source>
        <dbReference type="ARBA" id="ARBA00022448"/>
    </source>
</evidence>